<keyword evidence="4" id="KW-1185">Reference proteome</keyword>
<gene>
    <name evidence="3" type="ORF">JOF53_002439</name>
</gene>
<organism evidence="3 4">
    <name type="scientific">Crossiella equi</name>
    <dbReference type="NCBI Taxonomy" id="130796"/>
    <lineage>
        <taxon>Bacteria</taxon>
        <taxon>Bacillati</taxon>
        <taxon>Actinomycetota</taxon>
        <taxon>Actinomycetes</taxon>
        <taxon>Pseudonocardiales</taxon>
        <taxon>Pseudonocardiaceae</taxon>
        <taxon>Crossiella</taxon>
    </lineage>
</organism>
<dbReference type="InterPro" id="IPR003595">
    <property type="entry name" value="Tyr_Pase_cat"/>
</dbReference>
<dbReference type="Pfam" id="PF13350">
    <property type="entry name" value="Y_phosphatase3"/>
    <property type="match status" value="1"/>
</dbReference>
<protein>
    <recommendedName>
        <fullName evidence="2">Tyrosine specific protein phosphatases domain-containing protein</fullName>
    </recommendedName>
</protein>
<proteinExistence type="predicted"/>
<feature type="region of interest" description="Disordered" evidence="1">
    <location>
        <begin position="1"/>
        <end position="23"/>
    </location>
</feature>
<dbReference type="InterPro" id="IPR026893">
    <property type="entry name" value="Tyr/Ser_Pase_IphP-type"/>
</dbReference>
<dbReference type="Gene3D" id="3.90.190.10">
    <property type="entry name" value="Protein tyrosine phosphatase superfamily"/>
    <property type="match status" value="1"/>
</dbReference>
<dbReference type="RefSeq" id="WP_086786445.1">
    <property type="nucleotide sequence ID" value="NZ_JAGIOO010000001.1"/>
</dbReference>
<dbReference type="InterPro" id="IPR000387">
    <property type="entry name" value="Tyr_Pase_dom"/>
</dbReference>
<dbReference type="InterPro" id="IPR029021">
    <property type="entry name" value="Prot-tyrosine_phosphatase-like"/>
</dbReference>
<accession>A0ABS5AB98</accession>
<evidence type="ECO:0000313" key="3">
    <source>
        <dbReference type="EMBL" id="MBP2473567.1"/>
    </source>
</evidence>
<dbReference type="SUPFAM" id="SSF52799">
    <property type="entry name" value="(Phosphotyrosine protein) phosphatases II"/>
    <property type="match status" value="1"/>
</dbReference>
<evidence type="ECO:0000259" key="2">
    <source>
        <dbReference type="PROSITE" id="PS50056"/>
    </source>
</evidence>
<comment type="caution">
    <text evidence="3">The sequence shown here is derived from an EMBL/GenBank/DDBJ whole genome shotgun (WGS) entry which is preliminary data.</text>
</comment>
<dbReference type="EMBL" id="JAGIOO010000001">
    <property type="protein sequence ID" value="MBP2473567.1"/>
    <property type="molecule type" value="Genomic_DNA"/>
</dbReference>
<sequence>MTSSLTNARDLGGLPTATGTTRPGVLFRSEAPLAGDALPDLPGWPPAVVLDLRGSGEGLPEHPLTADGTRVHRIPMLDLVVQAATTDPASIDLAGLYRRLLAESAQGLVDVVRLAGAAPGPVLVHCSVGKDRTGVSVALLLALAGVARERIVADYVLTETNMPGLMRRLSVALNRPEPTEEQLVAMRHLLAAPAEAIEGVLNALESHECGVRGWLLAHGATEAEVDRWVERFVA</sequence>
<reference evidence="3 4" key="1">
    <citation type="submission" date="2021-03" db="EMBL/GenBank/DDBJ databases">
        <title>Sequencing the genomes of 1000 actinobacteria strains.</title>
        <authorList>
            <person name="Klenk H.-P."/>
        </authorList>
    </citation>
    <scope>NUCLEOTIDE SEQUENCE [LARGE SCALE GENOMIC DNA]</scope>
    <source>
        <strain evidence="3 4">DSM 44580</strain>
    </source>
</reference>
<dbReference type="PROSITE" id="PS00383">
    <property type="entry name" value="TYR_PHOSPHATASE_1"/>
    <property type="match status" value="1"/>
</dbReference>
<evidence type="ECO:0000256" key="1">
    <source>
        <dbReference type="SAM" id="MobiDB-lite"/>
    </source>
</evidence>
<dbReference type="Proteomes" id="UP001519363">
    <property type="component" value="Unassembled WGS sequence"/>
</dbReference>
<dbReference type="InterPro" id="IPR016130">
    <property type="entry name" value="Tyr_Pase_AS"/>
</dbReference>
<name>A0ABS5AB98_9PSEU</name>
<feature type="domain" description="Tyrosine specific protein phosphatases" evidence="2">
    <location>
        <begin position="106"/>
        <end position="141"/>
    </location>
</feature>
<dbReference type="SMART" id="SM00404">
    <property type="entry name" value="PTPc_motif"/>
    <property type="match status" value="1"/>
</dbReference>
<evidence type="ECO:0000313" key="4">
    <source>
        <dbReference type="Proteomes" id="UP001519363"/>
    </source>
</evidence>
<dbReference type="PROSITE" id="PS50056">
    <property type="entry name" value="TYR_PHOSPHATASE_2"/>
    <property type="match status" value="1"/>
</dbReference>